<dbReference type="EMBL" id="VSSQ01022485">
    <property type="protein sequence ID" value="MPM68826.1"/>
    <property type="molecule type" value="Genomic_DNA"/>
</dbReference>
<organism evidence="1">
    <name type="scientific">bioreactor metagenome</name>
    <dbReference type="NCBI Taxonomy" id="1076179"/>
    <lineage>
        <taxon>unclassified sequences</taxon>
        <taxon>metagenomes</taxon>
        <taxon>ecological metagenomes</taxon>
    </lineage>
</organism>
<evidence type="ECO:0000313" key="1">
    <source>
        <dbReference type="EMBL" id="MPM68826.1"/>
    </source>
</evidence>
<reference evidence="1" key="1">
    <citation type="submission" date="2019-08" db="EMBL/GenBank/DDBJ databases">
        <authorList>
            <person name="Kucharzyk K."/>
            <person name="Murdoch R.W."/>
            <person name="Higgins S."/>
            <person name="Loffler F."/>
        </authorList>
    </citation>
    <scope>NUCLEOTIDE SEQUENCE</scope>
</reference>
<accession>A0A645BTY2</accession>
<sequence length="182" mass="19679">MIFDLSEPAEVKEPNLVIFDLSEPAVEKTQTPNFILVYPSEEAPTAFSDEGRGMMELTIPGVATDSIEMEDAFSEEVFTDDDANLAPMLGEDRPVVAAEKCATFSGPAIGQIREQPGIPSLSEGVEVSFGFLSGASEAKGESGIDFVFGTEECQDLPAHNFETQTSRDAVKVSSIQTQRMYL</sequence>
<protein>
    <submittedName>
        <fullName evidence="1">Uncharacterized protein</fullName>
    </submittedName>
</protein>
<dbReference type="AlphaFoldDB" id="A0A645BTY2"/>
<gene>
    <name evidence="1" type="ORF">SDC9_115760</name>
</gene>
<proteinExistence type="predicted"/>
<comment type="caution">
    <text evidence="1">The sequence shown here is derived from an EMBL/GenBank/DDBJ whole genome shotgun (WGS) entry which is preliminary data.</text>
</comment>
<name>A0A645BTY2_9ZZZZ</name>